<dbReference type="AlphaFoldDB" id="A0A4R3NGI9"/>
<proteinExistence type="predicted"/>
<protein>
    <submittedName>
        <fullName evidence="2">Outer membrane protein G</fullName>
    </submittedName>
</protein>
<sequence length="324" mass="37659">MKSITSLILNTVILSTAIIFPTASYSQYSQSESSDDHWRVKTNVYVELEEYQGQRDSQNNKVYDKASMIGKLSLSNPASTWSFDLEHRETLRNHGKNFSNSRDSYIRNRTQIGVTKQFIKDKISNLDINFTYRKESNDVTPGSKARSSNSLYWVMPSGSINLDERWTFNYWGALYYYSNFYEANNYEFESEVGVSYKLTNSIKAKVSYYSDKAWDNEFTTQSLQRQIRLGLPVTINQDWSISPYFRYLINDNEYNNRGSITQQLRNGYRIGTQVEYKITPKLALWGGVAYEPTKWKYPKGSEKTSGNSNKQTMYLGQLGVKYSW</sequence>
<reference evidence="2 3" key="1">
    <citation type="submission" date="2019-03" db="EMBL/GenBank/DDBJ databases">
        <title>Genomic analyses of the natural microbiome of Caenorhabditis elegans.</title>
        <authorList>
            <person name="Samuel B."/>
        </authorList>
    </citation>
    <scope>NUCLEOTIDE SEQUENCE [LARGE SCALE GENOMIC DNA]</scope>
    <source>
        <strain evidence="2 3">JUb102</strain>
    </source>
</reference>
<comment type="caution">
    <text evidence="2">The sequence shown here is derived from an EMBL/GenBank/DDBJ whole genome shotgun (WGS) entry which is preliminary data.</text>
</comment>
<name>A0A4R3NGI9_9GAMM</name>
<accession>A0A4R3NGI9</accession>
<evidence type="ECO:0000313" key="2">
    <source>
        <dbReference type="EMBL" id="TCT30386.1"/>
    </source>
</evidence>
<gene>
    <name evidence="2" type="ORF">EC835_109139</name>
</gene>
<dbReference type="Pfam" id="PF09381">
    <property type="entry name" value="Porin_OmpG"/>
    <property type="match status" value="1"/>
</dbReference>
<organism evidence="2 3">
    <name type="scientific">Providencia alcalifaciens</name>
    <dbReference type="NCBI Taxonomy" id="126385"/>
    <lineage>
        <taxon>Bacteria</taxon>
        <taxon>Pseudomonadati</taxon>
        <taxon>Pseudomonadota</taxon>
        <taxon>Gammaproteobacteria</taxon>
        <taxon>Enterobacterales</taxon>
        <taxon>Morganellaceae</taxon>
        <taxon>Providencia</taxon>
    </lineage>
</organism>
<evidence type="ECO:0000256" key="1">
    <source>
        <dbReference type="ARBA" id="ARBA00022729"/>
    </source>
</evidence>
<dbReference type="EMBL" id="SMAS01000009">
    <property type="protein sequence ID" value="TCT30386.1"/>
    <property type="molecule type" value="Genomic_DNA"/>
</dbReference>
<dbReference type="Proteomes" id="UP000295055">
    <property type="component" value="Unassembled WGS sequence"/>
</dbReference>
<keyword evidence="1" id="KW-0732">Signal</keyword>
<evidence type="ECO:0000313" key="3">
    <source>
        <dbReference type="Proteomes" id="UP000295055"/>
    </source>
</evidence>
<dbReference type="SUPFAM" id="SSF56935">
    <property type="entry name" value="Porins"/>
    <property type="match status" value="1"/>
</dbReference>
<dbReference type="Gene3D" id="2.40.160.40">
    <property type="entry name" value="monomeric porin ompg"/>
    <property type="match status" value="1"/>
</dbReference>
<dbReference type="InterPro" id="IPR053713">
    <property type="entry name" value="Bact_OM_Channel_sf"/>
</dbReference>
<dbReference type="InterPro" id="IPR018981">
    <property type="entry name" value="Outer_membrane_porin_G"/>
</dbReference>